<dbReference type="KEGG" id="arev:RVR_7002"/>
<organism evidence="1 2">
    <name type="scientific">Actinacidiphila reveromycinica</name>
    <dbReference type="NCBI Taxonomy" id="659352"/>
    <lineage>
        <taxon>Bacteria</taxon>
        <taxon>Bacillati</taxon>
        <taxon>Actinomycetota</taxon>
        <taxon>Actinomycetes</taxon>
        <taxon>Kitasatosporales</taxon>
        <taxon>Streptomycetaceae</taxon>
        <taxon>Actinacidiphila</taxon>
    </lineage>
</organism>
<dbReference type="AlphaFoldDB" id="A0A7U3VQS4"/>
<dbReference type="RefSeq" id="WP_202236167.1">
    <property type="nucleotide sequence ID" value="NZ_AP018365.1"/>
</dbReference>
<proteinExistence type="predicted"/>
<sequence length="192" mass="20911">MSDLTFELEPFENEAHKGFRGTAGPYGEVMAYHIKPVAPNRGKIVLRSQLVSEHLPEAHLDAIGAGGKPSVYQATLEIDGTPAKLRYNSYGLTRAARALHITYADRAYTYRYTTSLHANIELSRPGLRITTKDGRRVKKVGVCRDVSAQGVVDELDLALAVLFEVVSTEPLVPVVAALYASDRASANRVGSE</sequence>
<dbReference type="Proteomes" id="UP000595703">
    <property type="component" value="Chromosome"/>
</dbReference>
<dbReference type="EMBL" id="AP018365">
    <property type="protein sequence ID" value="BBB00101.1"/>
    <property type="molecule type" value="Genomic_DNA"/>
</dbReference>
<protein>
    <submittedName>
        <fullName evidence="1">Uncharacterized protein</fullName>
    </submittedName>
</protein>
<name>A0A7U3VQS4_9ACTN</name>
<gene>
    <name evidence="1" type="ORF">RVR_7002</name>
</gene>
<evidence type="ECO:0000313" key="1">
    <source>
        <dbReference type="EMBL" id="BBB00101.1"/>
    </source>
</evidence>
<evidence type="ECO:0000313" key="2">
    <source>
        <dbReference type="Proteomes" id="UP000595703"/>
    </source>
</evidence>
<accession>A0A7U3VQS4</accession>
<reference evidence="1 2" key="1">
    <citation type="journal article" date="2010" name="J. Bacteriol.">
        <title>Biochemical characterization of a novel indole prenyltransferase from Streptomyces sp. SN-593.</title>
        <authorList>
            <person name="Takahashi S."/>
            <person name="Takagi H."/>
            <person name="Toyoda A."/>
            <person name="Uramoto M."/>
            <person name="Nogawa T."/>
            <person name="Ueki M."/>
            <person name="Sakaki Y."/>
            <person name="Osada H."/>
        </authorList>
    </citation>
    <scope>NUCLEOTIDE SEQUENCE [LARGE SCALE GENOMIC DNA]</scope>
    <source>
        <strain evidence="1 2">SN-593</strain>
    </source>
</reference>
<reference evidence="1 2" key="2">
    <citation type="journal article" date="2011" name="J. Antibiot.">
        <title>Furaquinocins I and J: novel polyketide isoprenoid hybrid compounds from Streptomyces reveromyceticus SN-593.</title>
        <authorList>
            <person name="Panthee S."/>
            <person name="Takahashi S."/>
            <person name="Takagi H."/>
            <person name="Nogawa T."/>
            <person name="Oowada E."/>
            <person name="Uramoto M."/>
            <person name="Osada H."/>
        </authorList>
    </citation>
    <scope>NUCLEOTIDE SEQUENCE [LARGE SCALE GENOMIC DNA]</scope>
    <source>
        <strain evidence="1 2">SN-593</strain>
    </source>
</reference>
<keyword evidence="2" id="KW-1185">Reference proteome</keyword>
<reference evidence="1 2" key="4">
    <citation type="journal article" date="2020" name="Sci. Rep.">
        <title>beta-carboline chemical signals induce reveromycin production through a LuxR family regulator in Streptomyces sp. SN-593.</title>
        <authorList>
            <person name="Panthee S."/>
            <person name="Kito N."/>
            <person name="Hayashi T."/>
            <person name="Shimizu T."/>
            <person name="Ishikawa J."/>
            <person name="Hamamoto H."/>
            <person name="Osada H."/>
            <person name="Takahashi S."/>
        </authorList>
    </citation>
    <scope>NUCLEOTIDE SEQUENCE [LARGE SCALE GENOMIC DNA]</scope>
    <source>
        <strain evidence="1 2">SN-593</strain>
    </source>
</reference>
<reference evidence="1 2" key="3">
    <citation type="journal article" date="2011" name="Nat. Chem. Biol.">
        <title>Reveromycin A biosynthesis uses RevG and RevJ for stereospecific spiroacetal formation.</title>
        <authorList>
            <person name="Takahashi S."/>
            <person name="Toyoda A."/>
            <person name="Sekiyama Y."/>
            <person name="Takagi H."/>
            <person name="Nogawa T."/>
            <person name="Uramoto M."/>
            <person name="Suzuki R."/>
            <person name="Koshino H."/>
            <person name="Kumano T."/>
            <person name="Panthee S."/>
            <person name="Dairi T."/>
            <person name="Ishikawa J."/>
            <person name="Ikeda H."/>
            <person name="Sakaki Y."/>
            <person name="Osada H."/>
        </authorList>
    </citation>
    <scope>NUCLEOTIDE SEQUENCE [LARGE SCALE GENOMIC DNA]</scope>
    <source>
        <strain evidence="1 2">SN-593</strain>
    </source>
</reference>